<dbReference type="NCBIfam" id="NF038117">
    <property type="entry name" value="choice_anch_I"/>
    <property type="match status" value="1"/>
</dbReference>
<dbReference type="KEGG" id="wfu:AXE80_02550"/>
<keyword evidence="3" id="KW-1185">Reference proteome</keyword>
<proteinExistence type="predicted"/>
<dbReference type="AlphaFoldDB" id="A0A1B1Y9I1"/>
<gene>
    <name evidence="2" type="ORF">AXE80_02550</name>
</gene>
<evidence type="ECO:0000259" key="1">
    <source>
        <dbReference type="Pfam" id="PF22494"/>
    </source>
</evidence>
<evidence type="ECO:0000313" key="2">
    <source>
        <dbReference type="EMBL" id="ANW97405.1"/>
    </source>
</evidence>
<dbReference type="EMBL" id="CP014224">
    <property type="protein sequence ID" value="ANW97405.1"/>
    <property type="molecule type" value="Genomic_DNA"/>
</dbReference>
<dbReference type="RefSeq" id="WP_068828600.1">
    <property type="nucleotide sequence ID" value="NZ_CP014224.1"/>
</dbReference>
<evidence type="ECO:0000313" key="3">
    <source>
        <dbReference type="Proteomes" id="UP000092967"/>
    </source>
</evidence>
<organism evidence="2 3">
    <name type="scientific">Wenyingzhuangia fucanilytica</name>
    <dbReference type="NCBI Taxonomy" id="1790137"/>
    <lineage>
        <taxon>Bacteria</taxon>
        <taxon>Pseudomonadati</taxon>
        <taxon>Bacteroidota</taxon>
        <taxon>Flavobacteriia</taxon>
        <taxon>Flavobacteriales</taxon>
        <taxon>Flavobacteriaceae</taxon>
        <taxon>Wenyingzhuangia</taxon>
    </lineage>
</organism>
<dbReference type="Gene3D" id="2.130.10.10">
    <property type="entry name" value="YVTN repeat-like/Quinoprotein amine dehydrogenase"/>
    <property type="match status" value="1"/>
</dbReference>
<dbReference type="InterPro" id="IPR015943">
    <property type="entry name" value="WD40/YVTN_repeat-like_dom_sf"/>
</dbReference>
<accession>A0A1B1Y9I1</accession>
<dbReference type="Proteomes" id="UP000092967">
    <property type="component" value="Chromosome"/>
</dbReference>
<protein>
    <submittedName>
        <fullName evidence="2">Alkaline phosphatase</fullName>
    </submittedName>
</protein>
<dbReference type="PANTHER" id="PTHR46928">
    <property type="entry name" value="MESENCHYME-SPECIFIC CELL SURFACE GLYCOPROTEIN"/>
    <property type="match status" value="1"/>
</dbReference>
<dbReference type="InterPro" id="IPR055188">
    <property type="entry name" value="Choice_anch_I"/>
</dbReference>
<feature type="domain" description="Choice-of-anchor I" evidence="1">
    <location>
        <begin position="64"/>
        <end position="515"/>
    </location>
</feature>
<dbReference type="OrthoDB" id="9803927at2"/>
<dbReference type="PROSITE" id="PS51257">
    <property type="entry name" value="PROKAR_LIPOPROTEIN"/>
    <property type="match status" value="1"/>
</dbReference>
<dbReference type="Pfam" id="PF22494">
    <property type="entry name" value="choice_anch_I"/>
    <property type="match status" value="1"/>
</dbReference>
<sequence>MKKLFKLLFIGIIGTSSILTSCSEDGLNGIDSENGQDGHNAININQLSFTKIGTFTNGNDEAYSEISAFDPTTNKLFIVNPEENEISVLNLTDATAPSKLTSISLTGSPNSVAVHNGILAVAVENNNKQANGTIETYNTNTQVLIKSYTAGALPDMVTFSPDGKYILSANEGEPNDDYTIDPEGSITVVEIASGTITQIDFTSQSNPGNGFRIFGNNGTATLQEDIEPEYITISDDSKTAYVVLQENNGMAVVDLETKTITSLVGLGTKNYNISGNEIDASDKDGIAGNLKSWNVLSFYMPDAIDYFTTNGNGYIVSANEGDARDYGGYSEEERVKDLSLDPATYPNASWLQEDENLGRLKITTANGDENNDGLYEQIYGYGGRSFSIWNTSGQLVYDSGSEISRRTLALAPSIFNQDEGDADGRSDDKGAEPEAVKTLKVGDEIMLFVGLERTSGILVYNITNPLNPEFITWLYDANDIAPEGLIVVDKTDSPTGNYLMIATHEVSSTIAIYEIK</sequence>
<dbReference type="SUPFAM" id="SSF63825">
    <property type="entry name" value="YWTD domain"/>
    <property type="match status" value="1"/>
</dbReference>
<dbReference type="PANTHER" id="PTHR46928:SF1">
    <property type="entry name" value="MESENCHYME-SPECIFIC CELL SURFACE GLYCOPROTEIN"/>
    <property type="match status" value="1"/>
</dbReference>
<dbReference type="STRING" id="1790137.AXE80_02550"/>
<reference evidence="2 3" key="1">
    <citation type="submission" date="2016-02" db="EMBL/GenBank/DDBJ databases">
        <authorList>
            <person name="Wen L."/>
            <person name="He K."/>
            <person name="Yang H."/>
        </authorList>
    </citation>
    <scope>NUCLEOTIDE SEQUENCE [LARGE SCALE GENOMIC DNA]</scope>
    <source>
        <strain evidence="2 3">CZ1127</strain>
    </source>
</reference>
<dbReference type="InterPro" id="IPR052956">
    <property type="entry name" value="Mesenchyme-surface_protein"/>
</dbReference>
<name>A0A1B1Y9I1_9FLAO</name>